<evidence type="ECO:0000313" key="2">
    <source>
        <dbReference type="EMBL" id="WGZ94463.1"/>
    </source>
</evidence>
<dbReference type="InterPro" id="IPR043504">
    <property type="entry name" value="Peptidase_S1_PA_chymotrypsin"/>
</dbReference>
<name>A0AA95HF86_9GAMM</name>
<dbReference type="Proteomes" id="UP001301326">
    <property type="component" value="Chromosome"/>
</dbReference>
<evidence type="ECO:0000256" key="1">
    <source>
        <dbReference type="SAM" id="SignalP"/>
    </source>
</evidence>
<reference evidence="2" key="2">
    <citation type="submission" date="2023-04" db="EMBL/GenBank/DDBJ databases">
        <authorList>
            <person name="Beletskiy A.V."/>
            <person name="Mardanov A.V."/>
            <person name="Ravin N.V."/>
        </authorList>
    </citation>
    <scope>NUCLEOTIDE SEQUENCE</scope>
    <source>
        <strain evidence="2">GKL-02</strain>
    </source>
</reference>
<protein>
    <recommendedName>
        <fullName evidence="3">Trypsin-like serine protease</fullName>
    </recommendedName>
</protein>
<feature type="signal peptide" evidence="1">
    <location>
        <begin position="1"/>
        <end position="19"/>
    </location>
</feature>
<dbReference type="AlphaFoldDB" id="A0AA95HF86"/>
<evidence type="ECO:0008006" key="3">
    <source>
        <dbReference type="Google" id="ProtNLM"/>
    </source>
</evidence>
<reference evidence="2" key="1">
    <citation type="journal article" date="2023" name="Int. J. Mol. Sci.">
        <title>Metagenomics Revealed a New Genus 'Candidatus Thiocaldithrix dubininis' gen. nov., sp. nov. and a New Species 'Candidatus Thiothrix putei' sp. nov. in the Family Thiotrichaceae, Some Members of Which Have Traits of Both Na+- and H+-Motive Energetics.</title>
        <authorList>
            <person name="Ravin N.V."/>
            <person name="Muntyan M.S."/>
            <person name="Smolyakov D.D."/>
            <person name="Rudenko T.S."/>
            <person name="Beletsky A.V."/>
            <person name="Mardanov A.V."/>
            <person name="Grabovich M.Y."/>
        </authorList>
    </citation>
    <scope>NUCLEOTIDE SEQUENCE</scope>
    <source>
        <strain evidence="2">GKL-02</strain>
    </source>
</reference>
<dbReference type="InterPro" id="IPR009003">
    <property type="entry name" value="Peptidase_S1_PA"/>
</dbReference>
<feature type="chain" id="PRO_5041709722" description="Trypsin-like serine protease" evidence="1">
    <location>
        <begin position="20"/>
        <end position="588"/>
    </location>
</feature>
<dbReference type="Gene3D" id="2.40.10.10">
    <property type="entry name" value="Trypsin-like serine proteases"/>
    <property type="match status" value="2"/>
</dbReference>
<organism evidence="2">
    <name type="scientific">Candidatus Thiothrix putei</name>
    <dbReference type="NCBI Taxonomy" id="3080811"/>
    <lineage>
        <taxon>Bacteria</taxon>
        <taxon>Pseudomonadati</taxon>
        <taxon>Pseudomonadota</taxon>
        <taxon>Gammaproteobacteria</taxon>
        <taxon>Thiotrichales</taxon>
        <taxon>Thiotrichaceae</taxon>
        <taxon>Thiothrix</taxon>
    </lineage>
</organism>
<dbReference type="PANTHER" id="PTHR36234">
    <property type="entry name" value="LYSYL ENDOPEPTIDASE"/>
    <property type="match status" value="1"/>
</dbReference>
<dbReference type="EMBL" id="CP124756">
    <property type="protein sequence ID" value="WGZ94463.1"/>
    <property type="molecule type" value="Genomic_DNA"/>
</dbReference>
<sequence length="588" mass="62858">MKILILTGLLLVLANSVQANSHTQAANTLRAEPETFQGEPVEAAMAALRLPMQRTVAAKSATIQAANVLTVVTLPALDDADIQLLQNKPGMKAYRVGVGRDLPTSISQPIALDTWQWTRVSAGKVAHFHLTSSGALRVRAQLQWGKIPEGVELRFFSPTHPDKVFESKAEANSLTWSPTVAGDTLGLELFLPNGVEPQQIELAIPQLSHLVVDPASSQLKSSLFKAEYTSCQQDIACASPAWQETGKAVARYVFTDTDGLSYLCSGTVLTDNDVYTQIPYFFTAAHCIDNQQAASSMDMFWLYANATCGGNDSSVTQTSGGAQLLVSKTTLDTSFLRLNNNPPSGVLMSGWTTESLTSNQAVTGIHHALGSPKKYAMGNFQGHARIETGSGGYSVTPDANGDFSNIVWHTGITAPGSSGSGVWIEEGGVHYLNGSLLGGSSDCATPDAPDEYSRFERTWPFISAWLGAKGLPPSLRLRNANTPPTGLVEGVIIARYLQGLRGTALVTGVTRYVFDLATLETALASVQQVMDIDNDGSKQADKDAVLLMRYLMGLRNAALIEGVDLSVSGRKTASSIETYLDSILNPSN</sequence>
<accession>A0AA95HF86</accession>
<dbReference type="KEGG" id="tput:QJT81_00295"/>
<dbReference type="PANTHER" id="PTHR36234:SF5">
    <property type="entry name" value="LYSYL ENDOPEPTIDASE"/>
    <property type="match status" value="1"/>
</dbReference>
<proteinExistence type="predicted"/>
<dbReference type="SUPFAM" id="SSF50494">
    <property type="entry name" value="Trypsin-like serine proteases"/>
    <property type="match status" value="1"/>
</dbReference>
<dbReference type="Pfam" id="PF13365">
    <property type="entry name" value="Trypsin_2"/>
    <property type="match status" value="1"/>
</dbReference>
<gene>
    <name evidence="2" type="ORF">QJT81_00295</name>
</gene>
<keyword evidence="1" id="KW-0732">Signal</keyword>